<evidence type="ECO:0000313" key="3">
    <source>
        <dbReference type="Proteomes" id="UP000053647"/>
    </source>
</evidence>
<evidence type="ECO:0000256" key="1">
    <source>
        <dbReference type="SAM" id="MobiDB-lite"/>
    </source>
</evidence>
<organism evidence="2 3">
    <name type="scientific">Paxillus involutus ATCC 200175</name>
    <dbReference type="NCBI Taxonomy" id="664439"/>
    <lineage>
        <taxon>Eukaryota</taxon>
        <taxon>Fungi</taxon>
        <taxon>Dikarya</taxon>
        <taxon>Basidiomycota</taxon>
        <taxon>Agaricomycotina</taxon>
        <taxon>Agaricomycetes</taxon>
        <taxon>Agaricomycetidae</taxon>
        <taxon>Boletales</taxon>
        <taxon>Paxilineae</taxon>
        <taxon>Paxillaceae</taxon>
        <taxon>Paxillus</taxon>
    </lineage>
</organism>
<dbReference type="Proteomes" id="UP000053647">
    <property type="component" value="Unassembled WGS sequence"/>
</dbReference>
<gene>
    <name evidence="2" type="ORF">PAXINDRAFT_102225</name>
</gene>
<feature type="compositionally biased region" description="Basic and acidic residues" evidence="1">
    <location>
        <begin position="115"/>
        <end position="124"/>
    </location>
</feature>
<name>A0A0C9T1H8_PAXIN</name>
<evidence type="ECO:0000313" key="2">
    <source>
        <dbReference type="EMBL" id="KIJ09560.1"/>
    </source>
</evidence>
<protein>
    <submittedName>
        <fullName evidence="2">Uncharacterized protein</fullName>
    </submittedName>
</protein>
<accession>A0A0C9T1H8</accession>
<sequence length="163" mass="18519">MTQRLGSAHHAGDLFSAALDRVNSGEYGTWLPDAVGVFQRNASFDEEHLVHTQPIKATFQLDFWMLMDMDPQDFLLETSVVEGRKNLGEENIARERASTERGAIRNDSNVERWMKRSKERDLAKPKLGKLEGPAAKRGINSDERMPVRGMVSSTENDKAYRPW</sequence>
<feature type="region of interest" description="Disordered" evidence="1">
    <location>
        <begin position="115"/>
        <end position="163"/>
    </location>
</feature>
<dbReference type="EMBL" id="KN819451">
    <property type="protein sequence ID" value="KIJ09560.1"/>
    <property type="molecule type" value="Genomic_DNA"/>
</dbReference>
<reference evidence="2 3" key="1">
    <citation type="submission" date="2014-06" db="EMBL/GenBank/DDBJ databases">
        <authorList>
            <consortium name="DOE Joint Genome Institute"/>
            <person name="Kuo A."/>
            <person name="Kohler A."/>
            <person name="Nagy L.G."/>
            <person name="Floudas D."/>
            <person name="Copeland A."/>
            <person name="Barry K.W."/>
            <person name="Cichocki N."/>
            <person name="Veneault-Fourrey C."/>
            <person name="LaButti K."/>
            <person name="Lindquist E.A."/>
            <person name="Lipzen A."/>
            <person name="Lundell T."/>
            <person name="Morin E."/>
            <person name="Murat C."/>
            <person name="Sun H."/>
            <person name="Tunlid A."/>
            <person name="Henrissat B."/>
            <person name="Grigoriev I.V."/>
            <person name="Hibbett D.S."/>
            <person name="Martin F."/>
            <person name="Nordberg H.P."/>
            <person name="Cantor M.N."/>
            <person name="Hua S.X."/>
        </authorList>
    </citation>
    <scope>NUCLEOTIDE SEQUENCE [LARGE SCALE GENOMIC DNA]</scope>
    <source>
        <strain evidence="2 3">ATCC 200175</strain>
    </source>
</reference>
<keyword evidence="3" id="KW-1185">Reference proteome</keyword>
<proteinExistence type="predicted"/>
<dbReference type="HOGENOM" id="CLU_1627610_0_0_1"/>
<reference evidence="3" key="2">
    <citation type="submission" date="2015-01" db="EMBL/GenBank/DDBJ databases">
        <title>Evolutionary Origins and Diversification of the Mycorrhizal Mutualists.</title>
        <authorList>
            <consortium name="DOE Joint Genome Institute"/>
            <consortium name="Mycorrhizal Genomics Consortium"/>
            <person name="Kohler A."/>
            <person name="Kuo A."/>
            <person name="Nagy L.G."/>
            <person name="Floudas D."/>
            <person name="Copeland A."/>
            <person name="Barry K.W."/>
            <person name="Cichocki N."/>
            <person name="Veneault-Fourrey C."/>
            <person name="LaButti K."/>
            <person name="Lindquist E.A."/>
            <person name="Lipzen A."/>
            <person name="Lundell T."/>
            <person name="Morin E."/>
            <person name="Murat C."/>
            <person name="Riley R."/>
            <person name="Ohm R."/>
            <person name="Sun H."/>
            <person name="Tunlid A."/>
            <person name="Henrissat B."/>
            <person name="Grigoriev I.V."/>
            <person name="Hibbett D.S."/>
            <person name="Martin F."/>
        </authorList>
    </citation>
    <scope>NUCLEOTIDE SEQUENCE [LARGE SCALE GENOMIC DNA]</scope>
    <source>
        <strain evidence="3">ATCC 200175</strain>
    </source>
</reference>
<dbReference type="AlphaFoldDB" id="A0A0C9T1H8"/>